<proteinExistence type="predicted"/>
<protein>
    <submittedName>
        <fullName evidence="2">Uncharacterized protein</fullName>
    </submittedName>
</protein>
<feature type="compositionally biased region" description="Polar residues" evidence="1">
    <location>
        <begin position="133"/>
        <end position="143"/>
    </location>
</feature>
<evidence type="ECO:0000256" key="1">
    <source>
        <dbReference type="SAM" id="MobiDB-lite"/>
    </source>
</evidence>
<name>A0A199W649_ANACO</name>
<organism evidence="2 3">
    <name type="scientific">Ananas comosus</name>
    <name type="common">Pineapple</name>
    <name type="synonym">Ananas ananas</name>
    <dbReference type="NCBI Taxonomy" id="4615"/>
    <lineage>
        <taxon>Eukaryota</taxon>
        <taxon>Viridiplantae</taxon>
        <taxon>Streptophyta</taxon>
        <taxon>Embryophyta</taxon>
        <taxon>Tracheophyta</taxon>
        <taxon>Spermatophyta</taxon>
        <taxon>Magnoliopsida</taxon>
        <taxon>Liliopsida</taxon>
        <taxon>Poales</taxon>
        <taxon>Bromeliaceae</taxon>
        <taxon>Bromelioideae</taxon>
        <taxon>Ananas</taxon>
    </lineage>
</organism>
<feature type="compositionally biased region" description="Basic and acidic residues" evidence="1">
    <location>
        <begin position="192"/>
        <end position="201"/>
    </location>
</feature>
<gene>
    <name evidence="2" type="ORF">ACMD2_24587</name>
</gene>
<reference evidence="2 3" key="1">
    <citation type="journal article" date="2016" name="DNA Res.">
        <title>The draft genome of MD-2 pineapple using hybrid error correction of long reads.</title>
        <authorList>
            <person name="Redwan R.M."/>
            <person name="Saidin A."/>
            <person name="Kumar S.V."/>
        </authorList>
    </citation>
    <scope>NUCLEOTIDE SEQUENCE [LARGE SCALE GENOMIC DNA]</scope>
    <source>
        <strain evidence="3">cv. MD2</strain>
        <tissue evidence="2">Leaf</tissue>
    </source>
</reference>
<feature type="region of interest" description="Disordered" evidence="1">
    <location>
        <begin position="133"/>
        <end position="201"/>
    </location>
</feature>
<dbReference type="EMBL" id="LSRQ01000153">
    <property type="protein sequence ID" value="OAY84957.1"/>
    <property type="molecule type" value="Genomic_DNA"/>
</dbReference>
<sequence>MARLATMEAVVPHLRTFGHPVCLPTNHTGSTASSLTARGCTPRRLLSARMFWWLLAEGRATTRPGMGTLPVARSLRGLLCSSNLGRLALDDEGSGSRVVTIQPLFRKRTLLAVDQTASVREMRRVSGDQCNMLNDQPSATSRPSCPPQGPIDRMGHHVTESTNQVIDTTKENQPTRSQISYAEEIYSTPIQDTEHGNNRVE</sequence>
<feature type="compositionally biased region" description="Polar residues" evidence="1">
    <location>
        <begin position="160"/>
        <end position="180"/>
    </location>
</feature>
<evidence type="ECO:0000313" key="2">
    <source>
        <dbReference type="EMBL" id="OAY84957.1"/>
    </source>
</evidence>
<accession>A0A199W649</accession>
<evidence type="ECO:0000313" key="3">
    <source>
        <dbReference type="Proteomes" id="UP000092600"/>
    </source>
</evidence>
<comment type="caution">
    <text evidence="2">The sequence shown here is derived from an EMBL/GenBank/DDBJ whole genome shotgun (WGS) entry which is preliminary data.</text>
</comment>
<dbReference type="Proteomes" id="UP000092600">
    <property type="component" value="Unassembled WGS sequence"/>
</dbReference>
<dbReference type="AlphaFoldDB" id="A0A199W649"/>